<feature type="compositionally biased region" description="Basic and acidic residues" evidence="2">
    <location>
        <begin position="681"/>
        <end position="702"/>
    </location>
</feature>
<feature type="transmembrane region" description="Helical" evidence="3">
    <location>
        <begin position="722"/>
        <end position="741"/>
    </location>
</feature>
<gene>
    <name evidence="4" type="primary">PARPA_12356.1 scaffold 44939</name>
</gene>
<keyword evidence="3" id="KW-0812">Transmembrane</keyword>
<dbReference type="Pfam" id="PF08238">
    <property type="entry name" value="Sel1"/>
    <property type="match status" value="10"/>
</dbReference>
<dbReference type="SUPFAM" id="SSF81901">
    <property type="entry name" value="HCP-like"/>
    <property type="match status" value="3"/>
</dbReference>
<evidence type="ECO:0000313" key="4">
    <source>
        <dbReference type="EMBL" id="CEP18056.1"/>
    </source>
</evidence>
<protein>
    <submittedName>
        <fullName evidence="4">Uncharacterized protein</fullName>
    </submittedName>
</protein>
<dbReference type="InterPro" id="IPR050767">
    <property type="entry name" value="Sel1_AlgK"/>
</dbReference>
<dbReference type="PANTHER" id="PTHR11102:SF147">
    <property type="entry name" value="SEL1L ADAPTOR SUBUNIT OF ERAD E3 UBIQUITIN LIGASE"/>
    <property type="match status" value="1"/>
</dbReference>
<dbReference type="SMART" id="SM00671">
    <property type="entry name" value="SEL1"/>
    <property type="match status" value="10"/>
</dbReference>
<dbReference type="EMBL" id="LN733737">
    <property type="protein sequence ID" value="CEP18056.1"/>
    <property type="molecule type" value="Genomic_DNA"/>
</dbReference>
<dbReference type="Proteomes" id="UP000054107">
    <property type="component" value="Unassembled WGS sequence"/>
</dbReference>
<dbReference type="GO" id="GO:0036503">
    <property type="term" value="P:ERAD pathway"/>
    <property type="evidence" value="ECO:0007669"/>
    <property type="project" value="TreeGrafter"/>
</dbReference>
<dbReference type="PANTHER" id="PTHR11102">
    <property type="entry name" value="SEL-1-LIKE PROTEIN"/>
    <property type="match status" value="1"/>
</dbReference>
<dbReference type="OrthoDB" id="27934at2759"/>
<evidence type="ECO:0000313" key="5">
    <source>
        <dbReference type="Proteomes" id="UP000054107"/>
    </source>
</evidence>
<dbReference type="AlphaFoldDB" id="A0A0B7NHM5"/>
<accession>A0A0B7NHM5</accession>
<dbReference type="InterPro" id="IPR011990">
    <property type="entry name" value="TPR-like_helical_dom_sf"/>
</dbReference>
<dbReference type="GO" id="GO:0005789">
    <property type="term" value="C:endoplasmic reticulum membrane"/>
    <property type="evidence" value="ECO:0007669"/>
    <property type="project" value="TreeGrafter"/>
</dbReference>
<evidence type="ECO:0000256" key="1">
    <source>
        <dbReference type="ARBA" id="ARBA00038101"/>
    </source>
</evidence>
<evidence type="ECO:0000256" key="3">
    <source>
        <dbReference type="SAM" id="Phobius"/>
    </source>
</evidence>
<feature type="region of interest" description="Disordered" evidence="2">
    <location>
        <begin position="655"/>
        <end position="713"/>
    </location>
</feature>
<sequence length="769" mass="86468">MVRIDSVRQLLYHEALKQLEGIEKKYVNTTIHLAGEKSSFTDRIIQKIVGVWSSSTTTSITQPPTASKDQSKEFEAAAALLEQSAKEYGNDDALLLLAELNFFSKYTHPRNYKNAFNYYNELASKGNATAQQMVGFIYATGIGNIVERDQAKALLYHTFAAHGGDTTAAMTIGYRYLMGIGTDEACEDALYHYKNVANKVIDYYLSGPPGGHTPPLTKVRLSEEHGGVYGYGASATTEKRSRHPGGSDKTVSVAEILQYWRYLAAKQDVDAQLMLGQVYYLGTRSIPRNFNEAFVFFHQIVDKVSAGGKLPAKNTRAIGQAAGYLGLMYWRGEGVAADEKVAHKWFQLGVELGDSTSQNNLGMMYLDGVVVARNRDRAIEYFKKAADQENPNAQVNLAMEYAQSEASMPLAIRLFTKAADAKHLLAYWYLAHMNEQGMTPRPSCRVAVSYYKAIAERGDWLNPTVEDAYESYKKKDKEGALLKYMLAAERGYEVAQSNVAYLLDKDKKMLASLPLIGALSDQEQPAHIIQGLDEKESAFIYWTRSANQNNVDSRVKMGDYYFKGIGTSIDFEKAVACYRLAAETQGSPLAFWNLGWMYESGTGVTKDFHLAKRAYDQALNIDQDAYLPVKLSLIKMYAKYYWEWITGHEVGPALQSGDGDEDTVATKQKMDSQRQYDIGEEMERQYKMKKQKEREDQERLGEDGSYNDDPYNLDDYSEEDELFESLLILSLCLLVGYLVYVRQFRFGGNLRNNGFFNPNPNNANNNNGQ</sequence>
<dbReference type="STRING" id="35722.A0A0B7NHM5"/>
<name>A0A0B7NHM5_9FUNG</name>
<proteinExistence type="inferred from homology"/>
<keyword evidence="3" id="KW-1133">Transmembrane helix</keyword>
<keyword evidence="3" id="KW-0472">Membrane</keyword>
<keyword evidence="5" id="KW-1185">Reference proteome</keyword>
<dbReference type="Gene3D" id="1.25.40.10">
    <property type="entry name" value="Tetratricopeptide repeat domain"/>
    <property type="match status" value="2"/>
</dbReference>
<evidence type="ECO:0000256" key="2">
    <source>
        <dbReference type="SAM" id="MobiDB-lite"/>
    </source>
</evidence>
<dbReference type="InterPro" id="IPR006597">
    <property type="entry name" value="Sel1-like"/>
</dbReference>
<reference evidence="4 5" key="1">
    <citation type="submission" date="2014-09" db="EMBL/GenBank/DDBJ databases">
        <authorList>
            <person name="Ellenberger Sabrina"/>
        </authorList>
    </citation>
    <scope>NUCLEOTIDE SEQUENCE [LARGE SCALE GENOMIC DNA]</scope>
    <source>
        <strain evidence="4 5">CBS 412.66</strain>
    </source>
</reference>
<organism evidence="4 5">
    <name type="scientific">Parasitella parasitica</name>
    <dbReference type="NCBI Taxonomy" id="35722"/>
    <lineage>
        <taxon>Eukaryota</taxon>
        <taxon>Fungi</taxon>
        <taxon>Fungi incertae sedis</taxon>
        <taxon>Mucoromycota</taxon>
        <taxon>Mucoromycotina</taxon>
        <taxon>Mucoromycetes</taxon>
        <taxon>Mucorales</taxon>
        <taxon>Mucorineae</taxon>
        <taxon>Mucoraceae</taxon>
        <taxon>Parasitella</taxon>
    </lineage>
</organism>
<comment type="similarity">
    <text evidence="1">Belongs to the sel-1 family.</text>
</comment>